<evidence type="ECO:0000256" key="3">
    <source>
        <dbReference type="ARBA" id="ARBA00022679"/>
    </source>
</evidence>
<comment type="similarity">
    <text evidence="2 6">Belongs to the trans-sulfuration enzymes family.</text>
</comment>
<evidence type="ECO:0000313" key="8">
    <source>
        <dbReference type="Proteomes" id="UP000275281"/>
    </source>
</evidence>
<proteinExistence type="inferred from homology"/>
<dbReference type="GO" id="GO:0004124">
    <property type="term" value="F:cysteine synthase activity"/>
    <property type="evidence" value="ECO:0007669"/>
    <property type="project" value="TreeGrafter"/>
</dbReference>
<keyword evidence="4 5" id="KW-0663">Pyridoxal phosphate</keyword>
<organism evidence="7 8">
    <name type="scientific">Alteromonas sediminis</name>
    <dbReference type="NCBI Taxonomy" id="2259342"/>
    <lineage>
        <taxon>Bacteria</taxon>
        <taxon>Pseudomonadati</taxon>
        <taxon>Pseudomonadota</taxon>
        <taxon>Gammaproteobacteria</taxon>
        <taxon>Alteromonadales</taxon>
        <taxon>Alteromonadaceae</taxon>
        <taxon>Alteromonas/Salinimonas group</taxon>
        <taxon>Alteromonas</taxon>
    </lineage>
</organism>
<keyword evidence="3" id="KW-0808">Transferase</keyword>
<dbReference type="InterPro" id="IPR015421">
    <property type="entry name" value="PyrdxlP-dep_Trfase_major"/>
</dbReference>
<comment type="cofactor">
    <cofactor evidence="1 6">
        <name>pyridoxal 5'-phosphate</name>
        <dbReference type="ChEBI" id="CHEBI:597326"/>
    </cofactor>
</comment>
<dbReference type="FunFam" id="3.40.640.10:FF:000046">
    <property type="entry name" value="Cystathionine gamma-lyase"/>
    <property type="match status" value="1"/>
</dbReference>
<dbReference type="Proteomes" id="UP000275281">
    <property type="component" value="Unassembled WGS sequence"/>
</dbReference>
<dbReference type="InterPro" id="IPR015422">
    <property type="entry name" value="PyrdxlP-dep_Trfase_small"/>
</dbReference>
<accession>A0A3N5Z9G8</accession>
<dbReference type="RefSeq" id="WP_124027587.1">
    <property type="nucleotide sequence ID" value="NZ_JBHRSN010000015.1"/>
</dbReference>
<evidence type="ECO:0000256" key="4">
    <source>
        <dbReference type="ARBA" id="ARBA00022898"/>
    </source>
</evidence>
<gene>
    <name evidence="7" type="ORF">DRW07_08215</name>
</gene>
<dbReference type="PIRSF" id="PIRSF001434">
    <property type="entry name" value="CGS"/>
    <property type="match status" value="1"/>
</dbReference>
<dbReference type="OrthoDB" id="9805807at2"/>
<reference evidence="7 8" key="1">
    <citation type="submission" date="2018-11" db="EMBL/GenBank/DDBJ databases">
        <authorList>
            <person name="Ye M.-Q."/>
            <person name="Du Z.-J."/>
        </authorList>
    </citation>
    <scope>NUCLEOTIDE SEQUENCE [LARGE SCALE GENOMIC DNA]</scope>
    <source>
        <strain evidence="7 8">U0105</strain>
    </source>
</reference>
<dbReference type="GO" id="GO:0071269">
    <property type="term" value="P:L-homocysteine biosynthetic process"/>
    <property type="evidence" value="ECO:0007669"/>
    <property type="project" value="TreeGrafter"/>
</dbReference>
<dbReference type="GO" id="GO:0003961">
    <property type="term" value="F:O-acetylhomoserine aminocarboxypropyltransferase activity"/>
    <property type="evidence" value="ECO:0007669"/>
    <property type="project" value="TreeGrafter"/>
</dbReference>
<dbReference type="Gene3D" id="3.90.1150.10">
    <property type="entry name" value="Aspartate Aminotransferase, domain 1"/>
    <property type="match status" value="1"/>
</dbReference>
<sequence>MSSNHVPKGFTTKRVHADRLLNRPQHGAVHEPITKSVLFDFDNAQDLIDVFQGKKVGHVYSRSSTGSANALQNMVNDLESGVGAVCFSTGMAAISSTLLALLKQGDHLIVSQFLFGNTNSFFSTLSRFGIEITYVDVTDASNVAAAYQANTRGVFCETIANPVTQVADIERIAAFCSQNRLLFLLDNTMTPAPLFEAKPHGVSLVFTSLTKYIGGHANALGGAVVDCGNYDWTQYPHILPLYQVADKTQWGLTQIRKRGLRDMGATLAPEAAHALAVGMETLSLRVTKMCKNAYELARFLDAHDKVKAVYYPGLEHHPQHSRSDKLFKHFGGILSVDLVDGADPVAFLDALSLVLCATHLGDNRTLALPVAPTIFFENSAQERAEMGITDTMIRLSIGIEDSEDLINDFAQGLAKI</sequence>
<dbReference type="InterPro" id="IPR015424">
    <property type="entry name" value="PyrdxlP-dep_Trfase"/>
</dbReference>
<comment type="caution">
    <text evidence="7">The sequence shown here is derived from an EMBL/GenBank/DDBJ whole genome shotgun (WGS) entry which is preliminary data.</text>
</comment>
<dbReference type="InterPro" id="IPR006235">
    <property type="entry name" value="OAc-hSer/O-AcSer_sulfhydrylase"/>
</dbReference>
<dbReference type="GO" id="GO:0030170">
    <property type="term" value="F:pyridoxal phosphate binding"/>
    <property type="evidence" value="ECO:0007669"/>
    <property type="project" value="InterPro"/>
</dbReference>
<dbReference type="PANTHER" id="PTHR43797">
    <property type="entry name" value="HOMOCYSTEINE/CYSTEINE SYNTHASE"/>
    <property type="match status" value="1"/>
</dbReference>
<feature type="modified residue" description="N6-(pyridoxal phosphate)lysine" evidence="5">
    <location>
        <position position="211"/>
    </location>
</feature>
<dbReference type="InterPro" id="IPR000277">
    <property type="entry name" value="Cys/Met-Metab_PyrdxlP-dep_enz"/>
</dbReference>
<evidence type="ECO:0000256" key="2">
    <source>
        <dbReference type="ARBA" id="ARBA00009077"/>
    </source>
</evidence>
<dbReference type="GO" id="GO:0019346">
    <property type="term" value="P:transsulfuration"/>
    <property type="evidence" value="ECO:0007669"/>
    <property type="project" value="InterPro"/>
</dbReference>
<dbReference type="PANTHER" id="PTHR43797:SF2">
    <property type="entry name" value="HOMOCYSTEINE_CYSTEINE SYNTHASE"/>
    <property type="match status" value="1"/>
</dbReference>
<dbReference type="GO" id="GO:0006535">
    <property type="term" value="P:cysteine biosynthetic process from serine"/>
    <property type="evidence" value="ECO:0007669"/>
    <property type="project" value="TreeGrafter"/>
</dbReference>
<dbReference type="GO" id="GO:0005737">
    <property type="term" value="C:cytoplasm"/>
    <property type="evidence" value="ECO:0007669"/>
    <property type="project" value="TreeGrafter"/>
</dbReference>
<evidence type="ECO:0000256" key="1">
    <source>
        <dbReference type="ARBA" id="ARBA00001933"/>
    </source>
</evidence>
<dbReference type="Gene3D" id="3.40.640.10">
    <property type="entry name" value="Type I PLP-dependent aspartate aminotransferase-like (Major domain)"/>
    <property type="match status" value="1"/>
</dbReference>
<evidence type="ECO:0000313" key="7">
    <source>
        <dbReference type="EMBL" id="RPJ67684.1"/>
    </source>
</evidence>
<dbReference type="EMBL" id="RPOK01000002">
    <property type="protein sequence ID" value="RPJ67684.1"/>
    <property type="molecule type" value="Genomic_DNA"/>
</dbReference>
<dbReference type="Pfam" id="PF01053">
    <property type="entry name" value="Cys_Met_Meta_PP"/>
    <property type="match status" value="1"/>
</dbReference>
<name>A0A3N5Z9G8_9ALTE</name>
<evidence type="ECO:0000256" key="6">
    <source>
        <dbReference type="RuleBase" id="RU362118"/>
    </source>
</evidence>
<dbReference type="NCBIfam" id="NF004609">
    <property type="entry name" value="PRK05939.1"/>
    <property type="match status" value="1"/>
</dbReference>
<evidence type="ECO:0000256" key="5">
    <source>
        <dbReference type="PIRSR" id="PIRSR001434-2"/>
    </source>
</evidence>
<protein>
    <submittedName>
        <fullName evidence="7">Cystathionine gamma-synthase family protein</fullName>
    </submittedName>
</protein>
<keyword evidence="8" id="KW-1185">Reference proteome</keyword>
<dbReference type="SUPFAM" id="SSF53383">
    <property type="entry name" value="PLP-dependent transferases"/>
    <property type="match status" value="1"/>
</dbReference>
<dbReference type="AlphaFoldDB" id="A0A3N5Z9G8"/>